<dbReference type="InterPro" id="IPR013785">
    <property type="entry name" value="Aldolase_TIM"/>
</dbReference>
<organism evidence="2 3">
    <name type="scientific">Coprinellus micaceus</name>
    <name type="common">Glistening ink-cap mushroom</name>
    <name type="synonym">Coprinus micaceus</name>
    <dbReference type="NCBI Taxonomy" id="71717"/>
    <lineage>
        <taxon>Eukaryota</taxon>
        <taxon>Fungi</taxon>
        <taxon>Dikarya</taxon>
        <taxon>Basidiomycota</taxon>
        <taxon>Agaricomycotina</taxon>
        <taxon>Agaricomycetes</taxon>
        <taxon>Agaricomycetidae</taxon>
        <taxon>Agaricales</taxon>
        <taxon>Agaricineae</taxon>
        <taxon>Psathyrellaceae</taxon>
        <taxon>Coprinellus</taxon>
    </lineage>
</organism>
<dbReference type="OrthoDB" id="276546at2759"/>
<dbReference type="STRING" id="71717.A0A4Y7STN2"/>
<dbReference type="SUPFAM" id="SSF51395">
    <property type="entry name" value="FMN-linked oxidoreductases"/>
    <property type="match status" value="1"/>
</dbReference>
<dbReference type="PANTHER" id="PTHR22893">
    <property type="entry name" value="NADH OXIDOREDUCTASE-RELATED"/>
    <property type="match status" value="1"/>
</dbReference>
<dbReference type="CDD" id="cd02933">
    <property type="entry name" value="OYE_like_FMN"/>
    <property type="match status" value="1"/>
</dbReference>
<evidence type="ECO:0000313" key="2">
    <source>
        <dbReference type="EMBL" id="TEB25223.1"/>
    </source>
</evidence>
<dbReference type="Pfam" id="PF00724">
    <property type="entry name" value="Oxidored_FMN"/>
    <property type="match status" value="1"/>
</dbReference>
<dbReference type="GO" id="GO:0016491">
    <property type="term" value="F:oxidoreductase activity"/>
    <property type="evidence" value="ECO:0007669"/>
    <property type="project" value="InterPro"/>
</dbReference>
<evidence type="ECO:0000313" key="3">
    <source>
        <dbReference type="Proteomes" id="UP000298030"/>
    </source>
</evidence>
<keyword evidence="3" id="KW-1185">Reference proteome</keyword>
<protein>
    <submittedName>
        <fullName evidence="2">Flavo protein NADH-dependent oxidoreductase</fullName>
    </submittedName>
</protein>
<dbReference type="Gene3D" id="3.20.20.70">
    <property type="entry name" value="Aldolase class I"/>
    <property type="match status" value="1"/>
</dbReference>
<dbReference type="EMBL" id="QPFP01000059">
    <property type="protein sequence ID" value="TEB25223.1"/>
    <property type="molecule type" value="Genomic_DNA"/>
</dbReference>
<dbReference type="InterPro" id="IPR001155">
    <property type="entry name" value="OxRdtase_FMN_N"/>
</dbReference>
<feature type="domain" description="NADH:flavin oxidoreductase/NADH oxidase N-terminal" evidence="1">
    <location>
        <begin position="10"/>
        <end position="354"/>
    </location>
</feature>
<evidence type="ECO:0000259" key="1">
    <source>
        <dbReference type="Pfam" id="PF00724"/>
    </source>
</evidence>
<dbReference type="AlphaFoldDB" id="A0A4Y7STN2"/>
<dbReference type="GO" id="GO:0010181">
    <property type="term" value="F:FMN binding"/>
    <property type="evidence" value="ECO:0007669"/>
    <property type="project" value="InterPro"/>
</dbReference>
<comment type="caution">
    <text evidence="2">The sequence shown here is derived from an EMBL/GenBank/DDBJ whole genome shotgun (WGS) entry which is preliminary data.</text>
</comment>
<dbReference type="Proteomes" id="UP000298030">
    <property type="component" value="Unassembled WGS sequence"/>
</dbReference>
<accession>A0A4Y7STN2</accession>
<reference evidence="2 3" key="1">
    <citation type="journal article" date="2019" name="Nat. Ecol. Evol.">
        <title>Megaphylogeny resolves global patterns of mushroom evolution.</title>
        <authorList>
            <person name="Varga T."/>
            <person name="Krizsan K."/>
            <person name="Foldi C."/>
            <person name="Dima B."/>
            <person name="Sanchez-Garcia M."/>
            <person name="Sanchez-Ramirez S."/>
            <person name="Szollosi G.J."/>
            <person name="Szarkandi J.G."/>
            <person name="Papp V."/>
            <person name="Albert L."/>
            <person name="Andreopoulos W."/>
            <person name="Angelini C."/>
            <person name="Antonin V."/>
            <person name="Barry K.W."/>
            <person name="Bougher N.L."/>
            <person name="Buchanan P."/>
            <person name="Buyck B."/>
            <person name="Bense V."/>
            <person name="Catcheside P."/>
            <person name="Chovatia M."/>
            <person name="Cooper J."/>
            <person name="Damon W."/>
            <person name="Desjardin D."/>
            <person name="Finy P."/>
            <person name="Geml J."/>
            <person name="Haridas S."/>
            <person name="Hughes K."/>
            <person name="Justo A."/>
            <person name="Karasinski D."/>
            <person name="Kautmanova I."/>
            <person name="Kiss B."/>
            <person name="Kocsube S."/>
            <person name="Kotiranta H."/>
            <person name="LaButti K.M."/>
            <person name="Lechner B.E."/>
            <person name="Liimatainen K."/>
            <person name="Lipzen A."/>
            <person name="Lukacs Z."/>
            <person name="Mihaltcheva S."/>
            <person name="Morgado L.N."/>
            <person name="Niskanen T."/>
            <person name="Noordeloos M.E."/>
            <person name="Ohm R.A."/>
            <person name="Ortiz-Santana B."/>
            <person name="Ovrebo C."/>
            <person name="Racz N."/>
            <person name="Riley R."/>
            <person name="Savchenko A."/>
            <person name="Shiryaev A."/>
            <person name="Soop K."/>
            <person name="Spirin V."/>
            <person name="Szebenyi C."/>
            <person name="Tomsovsky M."/>
            <person name="Tulloss R.E."/>
            <person name="Uehling J."/>
            <person name="Grigoriev I.V."/>
            <person name="Vagvolgyi C."/>
            <person name="Papp T."/>
            <person name="Martin F.M."/>
            <person name="Miettinen O."/>
            <person name="Hibbett D.S."/>
            <person name="Nagy L.G."/>
        </authorList>
    </citation>
    <scope>NUCLEOTIDE SEQUENCE [LARGE SCALE GENOMIC DNA]</scope>
    <source>
        <strain evidence="2 3">FP101781</strain>
    </source>
</reference>
<proteinExistence type="predicted"/>
<sequence>MPAVAATQALFAPLKVGDITVPNRIQIAPMTRNRSDKTVPSDLMAEYYAQRARGGAGLIVSDGVLITRQGTEFEAAPGIWNAEQVAGWKKVTDAIHTNGSFAYAQLWHLGRVSHPDAPQQKLAGVPVYAPSAISARGGKFRFLPGQPGYVTPTVLEDPTIIIEQFKQAAINAKEAGFDGVELHGANGYLISQFMDSNSNKRTDKWGGSIENRTRFALEVLKALVSVFGNNVAIKLSPAGGYNDMGMPLEETLETFRYLLTEISKLPLAYIVLVRYSPYLDAEYDGKKRATIHDILESYRSYITNPNTKLYLNADLQGDEAAKLIEEGKIDGGSFGKPALTHPDFAKRLKYGKPLDNVLNEALMLIGAGDDPAKWDEGFTDYPEAEYDASEI</sequence>
<dbReference type="InterPro" id="IPR045247">
    <property type="entry name" value="Oye-like"/>
</dbReference>
<gene>
    <name evidence="2" type="ORF">FA13DRAFT_1668944</name>
</gene>
<dbReference type="PANTHER" id="PTHR22893:SF91">
    <property type="entry name" value="NADPH DEHYDROGENASE 2-RELATED"/>
    <property type="match status" value="1"/>
</dbReference>
<name>A0A4Y7STN2_COPMI</name>